<name>A0A0R3MM85_9BRAD</name>
<organism evidence="1 2">
    <name type="scientific">Bradyrhizobium lablabi</name>
    <dbReference type="NCBI Taxonomy" id="722472"/>
    <lineage>
        <taxon>Bacteria</taxon>
        <taxon>Pseudomonadati</taxon>
        <taxon>Pseudomonadota</taxon>
        <taxon>Alphaproteobacteria</taxon>
        <taxon>Hyphomicrobiales</taxon>
        <taxon>Nitrobacteraceae</taxon>
        <taxon>Bradyrhizobium</taxon>
    </lineage>
</organism>
<dbReference type="EMBL" id="LLYB01000081">
    <property type="protein sequence ID" value="KRR21332.1"/>
    <property type="molecule type" value="Genomic_DNA"/>
</dbReference>
<dbReference type="OrthoDB" id="9795560at2"/>
<comment type="caution">
    <text evidence="1">The sequence shown here is derived from an EMBL/GenBank/DDBJ whole genome shotgun (WGS) entry which is preliminary data.</text>
</comment>
<protein>
    <recommendedName>
        <fullName evidence="3">DUF2971 domain-containing protein</fullName>
    </recommendedName>
</protein>
<sequence length="134" mass="15500">MTLYHYTTAAGLQGIIASKSLWTTDYRFLNDTSEFRYGWKLVVDAMDRREAEIKERSSFAWQTIELFLRDLDKAYAFIGSLTSQSDLLSQWRGYNRGQGFAIGFNEDWLERNAAVQQFDISPVTLRPSRAARGR</sequence>
<reference evidence="1 2" key="1">
    <citation type="submission" date="2014-03" db="EMBL/GenBank/DDBJ databases">
        <title>Bradyrhizobium valentinum sp. nov., isolated from effective nodules of Lupinus mariae-josephae, a lupine endemic of basic-lime soils in Eastern Spain.</title>
        <authorList>
            <person name="Duran D."/>
            <person name="Rey L."/>
            <person name="Navarro A."/>
            <person name="Busquets A."/>
            <person name="Imperial J."/>
            <person name="Ruiz-Argueso T."/>
        </authorList>
    </citation>
    <scope>NUCLEOTIDE SEQUENCE [LARGE SCALE GENOMIC DNA]</scope>
    <source>
        <strain evidence="1 2">CCBAU 23086</strain>
    </source>
</reference>
<gene>
    <name evidence="1" type="ORF">CQ14_06695</name>
</gene>
<dbReference type="AlphaFoldDB" id="A0A0R3MM85"/>
<dbReference type="Proteomes" id="UP000051660">
    <property type="component" value="Unassembled WGS sequence"/>
</dbReference>
<evidence type="ECO:0000313" key="2">
    <source>
        <dbReference type="Proteomes" id="UP000051660"/>
    </source>
</evidence>
<proteinExistence type="predicted"/>
<evidence type="ECO:0000313" key="1">
    <source>
        <dbReference type="EMBL" id="KRR21332.1"/>
    </source>
</evidence>
<evidence type="ECO:0008006" key="3">
    <source>
        <dbReference type="Google" id="ProtNLM"/>
    </source>
</evidence>
<accession>A0A0R3MM85</accession>